<evidence type="ECO:0000256" key="3">
    <source>
        <dbReference type="ARBA" id="ARBA00023015"/>
    </source>
</evidence>
<gene>
    <name evidence="7" type="ORF">V6R90_13125</name>
</gene>
<evidence type="ECO:0000313" key="8">
    <source>
        <dbReference type="Proteomes" id="UP001482520"/>
    </source>
</evidence>
<proteinExistence type="predicted"/>
<dbReference type="Pfam" id="PF22381">
    <property type="entry name" value="Staph_reg_Sar_Rot"/>
    <property type="match status" value="1"/>
</dbReference>
<accession>A0ABV1P0E2</accession>
<dbReference type="EMBL" id="JBEGDP010000014">
    <property type="protein sequence ID" value="MEQ7848221.1"/>
    <property type="molecule type" value="Genomic_DNA"/>
</dbReference>
<dbReference type="SMART" id="SM00347">
    <property type="entry name" value="HTH_MARR"/>
    <property type="match status" value="1"/>
</dbReference>
<keyword evidence="4" id="KW-0238">DNA-binding</keyword>
<dbReference type="Proteomes" id="UP001482520">
    <property type="component" value="Unassembled WGS sequence"/>
</dbReference>
<organism evidence="7 8">
    <name type="scientific">Nocardioides kribbensis</name>
    <dbReference type="NCBI Taxonomy" id="305517"/>
    <lineage>
        <taxon>Bacteria</taxon>
        <taxon>Bacillati</taxon>
        <taxon>Actinomycetota</taxon>
        <taxon>Actinomycetes</taxon>
        <taxon>Propionibacteriales</taxon>
        <taxon>Nocardioidaceae</taxon>
        <taxon>Nocardioides</taxon>
    </lineage>
</organism>
<dbReference type="InterPro" id="IPR036388">
    <property type="entry name" value="WH-like_DNA-bd_sf"/>
</dbReference>
<dbReference type="PANTHER" id="PTHR33164">
    <property type="entry name" value="TRANSCRIPTIONAL REGULATOR, MARR FAMILY"/>
    <property type="match status" value="1"/>
</dbReference>
<keyword evidence="5" id="KW-0804">Transcription</keyword>
<protein>
    <submittedName>
        <fullName evidence="7">MarR family transcriptional regulator</fullName>
    </submittedName>
</protein>
<dbReference type="InterPro" id="IPR036390">
    <property type="entry name" value="WH_DNA-bd_sf"/>
</dbReference>
<evidence type="ECO:0000256" key="5">
    <source>
        <dbReference type="ARBA" id="ARBA00023163"/>
    </source>
</evidence>
<reference evidence="7 8" key="1">
    <citation type="submission" date="2024-02" db="EMBL/GenBank/DDBJ databases">
        <title>Full genome sequence of Nocardioides kribbensis.</title>
        <authorList>
            <person name="Poletto B.L."/>
            <person name="Silva G."/>
            <person name="Galante D."/>
            <person name="Campos K.R."/>
            <person name="Santos M.B.N."/>
            <person name="Sacchi C.T."/>
        </authorList>
    </citation>
    <scope>NUCLEOTIDE SEQUENCE [LARGE SCALE GENOMIC DNA]</scope>
    <source>
        <strain evidence="7 8">O4R</strain>
    </source>
</reference>
<dbReference type="Gene3D" id="1.10.10.10">
    <property type="entry name" value="Winged helix-like DNA-binding domain superfamily/Winged helix DNA-binding domain"/>
    <property type="match status" value="1"/>
</dbReference>
<name>A0ABV1P0E2_9ACTN</name>
<dbReference type="PROSITE" id="PS50995">
    <property type="entry name" value="HTH_MARR_2"/>
    <property type="match status" value="1"/>
</dbReference>
<dbReference type="InterPro" id="IPR055166">
    <property type="entry name" value="Transc_reg_Sar_Rot_HTH"/>
</dbReference>
<evidence type="ECO:0000259" key="6">
    <source>
        <dbReference type="PROSITE" id="PS50995"/>
    </source>
</evidence>
<dbReference type="InterPro" id="IPR000835">
    <property type="entry name" value="HTH_MarR-typ"/>
</dbReference>
<keyword evidence="2" id="KW-0963">Cytoplasm</keyword>
<dbReference type="RefSeq" id="WP_193666045.1">
    <property type="nucleotide sequence ID" value="NZ_BAAAMM010000008.1"/>
</dbReference>
<sequence>MSSTTEVGHELDALLCFDLYAASRAVTAAYRPILEDLGVTYPQYLVLVVLWGRDERAVKDLAATLRLDHATLTPLLRRMEQAGLVTRRRSTADERVVLVALTAAGEAMRPEAERVQCRVAEALGVTAEQAVALRDLLRGVTASAGRSLEG</sequence>
<evidence type="ECO:0000256" key="4">
    <source>
        <dbReference type="ARBA" id="ARBA00023125"/>
    </source>
</evidence>
<keyword evidence="8" id="KW-1185">Reference proteome</keyword>
<dbReference type="PANTHER" id="PTHR33164:SF5">
    <property type="entry name" value="ORGANIC HYDROPEROXIDE RESISTANCE TRANSCRIPTIONAL REGULATOR"/>
    <property type="match status" value="1"/>
</dbReference>
<comment type="caution">
    <text evidence="7">The sequence shown here is derived from an EMBL/GenBank/DDBJ whole genome shotgun (WGS) entry which is preliminary data.</text>
</comment>
<feature type="domain" description="HTH marR-type" evidence="6">
    <location>
        <begin position="12"/>
        <end position="142"/>
    </location>
</feature>
<keyword evidence="3" id="KW-0805">Transcription regulation</keyword>
<comment type="subcellular location">
    <subcellularLocation>
        <location evidence="1">Cytoplasm</location>
    </subcellularLocation>
</comment>
<evidence type="ECO:0000256" key="2">
    <source>
        <dbReference type="ARBA" id="ARBA00022490"/>
    </source>
</evidence>
<dbReference type="InterPro" id="IPR039422">
    <property type="entry name" value="MarR/SlyA-like"/>
</dbReference>
<dbReference type="PRINTS" id="PR00598">
    <property type="entry name" value="HTHMARR"/>
</dbReference>
<dbReference type="SUPFAM" id="SSF46785">
    <property type="entry name" value="Winged helix' DNA-binding domain"/>
    <property type="match status" value="1"/>
</dbReference>
<evidence type="ECO:0000313" key="7">
    <source>
        <dbReference type="EMBL" id="MEQ7848221.1"/>
    </source>
</evidence>
<evidence type="ECO:0000256" key="1">
    <source>
        <dbReference type="ARBA" id="ARBA00004496"/>
    </source>
</evidence>